<feature type="region of interest" description="Disordered" evidence="1">
    <location>
        <begin position="962"/>
        <end position="998"/>
    </location>
</feature>
<keyword evidence="4" id="KW-1185">Reference proteome</keyword>
<feature type="compositionally biased region" description="Polar residues" evidence="1">
    <location>
        <begin position="467"/>
        <end position="476"/>
    </location>
</feature>
<dbReference type="Gene3D" id="1.20.1280.50">
    <property type="match status" value="1"/>
</dbReference>
<gene>
    <name evidence="3" type="ORF">LSUB1_G006574</name>
</gene>
<reference evidence="3 4" key="1">
    <citation type="submission" date="2018-05" db="EMBL/GenBank/DDBJ databases">
        <title>Genome sequencing and assembly of the regulated plant pathogen Lachnellula willkommii and related sister species for the development of diagnostic species identification markers.</title>
        <authorList>
            <person name="Giroux E."/>
            <person name="Bilodeau G."/>
        </authorList>
    </citation>
    <scope>NUCLEOTIDE SEQUENCE [LARGE SCALE GENOMIC DNA]</scope>
    <source>
        <strain evidence="3 4">CBS 197.66</strain>
    </source>
</reference>
<dbReference type="InterPro" id="IPR036322">
    <property type="entry name" value="WD40_repeat_dom_sf"/>
</dbReference>
<feature type="region of interest" description="Disordered" evidence="1">
    <location>
        <begin position="467"/>
        <end position="495"/>
    </location>
</feature>
<dbReference type="SUPFAM" id="SSF50978">
    <property type="entry name" value="WD40 repeat-like"/>
    <property type="match status" value="1"/>
</dbReference>
<dbReference type="SMART" id="SM00256">
    <property type="entry name" value="FBOX"/>
    <property type="match status" value="1"/>
</dbReference>
<organism evidence="3 4">
    <name type="scientific">Lachnellula subtilissima</name>
    <dbReference type="NCBI Taxonomy" id="602034"/>
    <lineage>
        <taxon>Eukaryota</taxon>
        <taxon>Fungi</taxon>
        <taxon>Dikarya</taxon>
        <taxon>Ascomycota</taxon>
        <taxon>Pezizomycotina</taxon>
        <taxon>Leotiomycetes</taxon>
        <taxon>Helotiales</taxon>
        <taxon>Lachnaceae</taxon>
        <taxon>Lachnellula</taxon>
    </lineage>
</organism>
<dbReference type="InterPro" id="IPR036047">
    <property type="entry name" value="F-box-like_dom_sf"/>
</dbReference>
<accession>A0A8H8U6X1</accession>
<protein>
    <recommendedName>
        <fullName evidence="2">F-box domain-containing protein</fullName>
    </recommendedName>
</protein>
<comment type="caution">
    <text evidence="3">The sequence shown here is derived from an EMBL/GenBank/DDBJ whole genome shotgun (WGS) entry which is preliminary data.</text>
</comment>
<dbReference type="Proteomes" id="UP000462212">
    <property type="component" value="Unassembled WGS sequence"/>
</dbReference>
<evidence type="ECO:0000259" key="2">
    <source>
        <dbReference type="PROSITE" id="PS50181"/>
    </source>
</evidence>
<dbReference type="PROSITE" id="PS50181">
    <property type="entry name" value="FBOX"/>
    <property type="match status" value="1"/>
</dbReference>
<proteinExistence type="predicted"/>
<feature type="region of interest" description="Disordered" evidence="1">
    <location>
        <begin position="557"/>
        <end position="579"/>
    </location>
</feature>
<dbReference type="OrthoDB" id="1689567at2759"/>
<evidence type="ECO:0000256" key="1">
    <source>
        <dbReference type="SAM" id="MobiDB-lite"/>
    </source>
</evidence>
<dbReference type="Pfam" id="PF12937">
    <property type="entry name" value="F-box-like"/>
    <property type="match status" value="1"/>
</dbReference>
<dbReference type="AlphaFoldDB" id="A0A8H8U6X1"/>
<dbReference type="InterPro" id="IPR001810">
    <property type="entry name" value="F-box_dom"/>
</dbReference>
<sequence>MTLGNAAECTVVRLSLEDDSLSLEETSAKGLQNVVPADGFEVSDETGSNQSLESADPTSPSSIDPPTISMSITGMIPVAEPGSIFSSTDSSAVKFVDKGKGIELQRGRTLERHPRSVNPLAGAESRIRKHDAAIEVDTAPISKRIKRSSTFHDNPLDPCAILDDNLLEPCPHARLCTTVSEVLDAPLLATVFSDRQPFYPAPTFLPEIFHPHISHLEYLTIKSSSQIWATSRNGSLKKEPEPAPLASQLPTEIINEIFCHLNPADFNSARRICRSWFIASLDQSMLKMMLKRGGFSRTVHYNTTANIAVDSEAEINDEWALSKRVARECALGPDWTGNGLSREANLSNTQDNSAFGHISTIDFTDVAVHCPTTNTNGTTFTVSCCGKFVMAANGCLVYIYELNKQHASTEQSPVIHPGFLRPATSIICPRRVLACSMDTSSHRYAIAILLDDRMGLVCDITTLNKPTIPHSNTQDNPKSRYRTSPEANTTTYVSDADNFGGTSFLDRIQLNNSGTNSITNRRSTNLPFVSPGIAVTRRVSPMDESAWQDVFRGDTPEYRSTTGPSPRHFSLPRGDVPRPGERVQSIPLPDQQHEPLRGGMLIETGPRSLYRNLCSDDDPPRSVAICPQRRCVAFGCSSGIELHWVDALTGQDLHRWFPLTAPSDFLFFLPTRRSIDSAKKLRLISSTAKPSERPAIRERAFGGGAHSSPFWSRAGGRSNTLDSGLAYENGDLLTSTRSDSPFTRSRTGRLDFSDHYRAVPLSDGYHILFTDPATDLLCMGTDAPVGGPTKLLRKIWFEGPEGQGSPNVYACGSDLRLGVRVVAAFGSGDEQSIWLFSVPGDIFAADQVRNLSGGPSWSVSPATMSKHMEWLQWWADDGTQEFLNRNQDPVADIHPRSAWPVKIKGQEIGRCQGIVDLAVDSGAHMIIWAFSKQGFAKVWKINTGEEGSIRCLSVVRDGTIRENDEDGDVEMVDAPSSGSQKPLLESFDGTTSSTPPDLTCPRSEQDGIDWSQHHIYHDPDGDVLMEDLLVPEDASDDESQLSFSQIARAGIWGEIQYTSRSWIRRRENGIDFIEELTGVARMEIEIR</sequence>
<feature type="domain" description="F-box" evidence="2">
    <location>
        <begin position="243"/>
        <end position="288"/>
    </location>
</feature>
<name>A0A8H8U6X1_9HELO</name>
<evidence type="ECO:0000313" key="4">
    <source>
        <dbReference type="Proteomes" id="UP000462212"/>
    </source>
</evidence>
<dbReference type="EMBL" id="QGMJ01000747">
    <property type="protein sequence ID" value="TVY33751.1"/>
    <property type="molecule type" value="Genomic_DNA"/>
</dbReference>
<dbReference type="SUPFAM" id="SSF81383">
    <property type="entry name" value="F-box domain"/>
    <property type="match status" value="1"/>
</dbReference>
<evidence type="ECO:0000313" key="3">
    <source>
        <dbReference type="EMBL" id="TVY33751.1"/>
    </source>
</evidence>
<feature type="region of interest" description="Disordered" evidence="1">
    <location>
        <begin position="27"/>
        <end position="67"/>
    </location>
</feature>
<feature type="compositionally biased region" description="Low complexity" evidence="1">
    <location>
        <begin position="56"/>
        <end position="67"/>
    </location>
</feature>